<dbReference type="InterPro" id="IPR009351">
    <property type="entry name" value="AlkZ-like"/>
</dbReference>
<reference evidence="2" key="1">
    <citation type="submission" date="2018-09" db="EMBL/GenBank/DDBJ databases">
        <title>Chryseolinea sp. KIS68-18 isolated from soil.</title>
        <authorList>
            <person name="Weon H.-Y."/>
            <person name="Kwon S.-W."/>
            <person name="Lee S.A."/>
        </authorList>
    </citation>
    <scope>NUCLEOTIDE SEQUENCE [LARGE SCALE GENOMIC DNA]</scope>
    <source>
        <strain evidence="2">KIS68-18</strain>
    </source>
</reference>
<dbReference type="PANTHER" id="PTHR38479:SF2">
    <property type="entry name" value="WINGED HELIX DNA-BINDING DOMAIN-CONTAINING PROTEIN"/>
    <property type="match status" value="1"/>
</dbReference>
<dbReference type="PANTHER" id="PTHR38479">
    <property type="entry name" value="LMO0824 PROTEIN"/>
    <property type="match status" value="1"/>
</dbReference>
<evidence type="ECO:0000313" key="2">
    <source>
        <dbReference type="Proteomes" id="UP000266183"/>
    </source>
</evidence>
<organism evidence="1 2">
    <name type="scientific">Chryseolinea soli</name>
    <dbReference type="NCBI Taxonomy" id="2321403"/>
    <lineage>
        <taxon>Bacteria</taxon>
        <taxon>Pseudomonadati</taxon>
        <taxon>Bacteroidota</taxon>
        <taxon>Cytophagia</taxon>
        <taxon>Cytophagales</taxon>
        <taxon>Fulvivirgaceae</taxon>
        <taxon>Chryseolinea</taxon>
    </lineage>
</organism>
<dbReference type="Pfam" id="PF06224">
    <property type="entry name" value="AlkZ-like"/>
    <property type="match status" value="1"/>
</dbReference>
<dbReference type="Proteomes" id="UP000266183">
    <property type="component" value="Chromosome"/>
</dbReference>
<keyword evidence="2" id="KW-1185">Reference proteome</keyword>
<dbReference type="AlphaFoldDB" id="A0A385SFX2"/>
<dbReference type="OrthoDB" id="2210247at2"/>
<gene>
    <name evidence="1" type="ORF">D4L85_00910</name>
</gene>
<evidence type="ECO:0000313" key="1">
    <source>
        <dbReference type="EMBL" id="AYB29227.1"/>
    </source>
</evidence>
<keyword evidence="1" id="KW-0238">DNA-binding</keyword>
<name>A0A385SFX2_9BACT</name>
<proteinExistence type="predicted"/>
<dbReference type="RefSeq" id="WP_119752550.1">
    <property type="nucleotide sequence ID" value="NZ_CP032382.1"/>
</dbReference>
<dbReference type="EMBL" id="CP032382">
    <property type="protein sequence ID" value="AYB29227.1"/>
    <property type="molecule type" value="Genomic_DNA"/>
</dbReference>
<accession>A0A385SFX2</accession>
<dbReference type="GO" id="GO:0003677">
    <property type="term" value="F:DNA binding"/>
    <property type="evidence" value="ECO:0007669"/>
    <property type="project" value="UniProtKB-KW"/>
</dbReference>
<sequence>MKLTDIARLRLHHQQISQQSFTKPQDVVRWLVAVQAQDYLNSLWAVGLRLKNARDQDIEQALVDKTIVRTWPLRGTIHYTSPEDVRWMLKYLAPRVITRYGTVHRQVGLDAKTLTKGMKVFAKALEGSAPLTRPELYDALGRAKINTGEQRGLHILVYSALKGLICVAPRRGKQPTFALLDEWLPATKMPDREEALASLARRYFSSHGPATVQDFAWWSGLTGTDARKYLDAVKKEFEEATVEGQTYWFKPVEGKLKSATGAVFLLPPYDEYTVAYKDRSVVLEDAQAASTGNGIFRPVVISGQRVVGTWKRTRSKNLFTVETDITPPFPKAKQETLKKALKHYGRFVSIDVELS</sequence>
<dbReference type="KEGG" id="chk:D4L85_00910"/>
<protein>
    <submittedName>
        <fullName evidence="1">Winged helix DNA-binding domain-containing protein</fullName>
    </submittedName>
</protein>